<protein>
    <submittedName>
        <fullName evidence="12">ARAD1C15026p</fullName>
    </submittedName>
</protein>
<feature type="region of interest" description="Disordered" evidence="10">
    <location>
        <begin position="52"/>
        <end position="71"/>
    </location>
</feature>
<proteinExistence type="predicted"/>
<dbReference type="SUPFAM" id="SSF57667">
    <property type="entry name" value="beta-beta-alpha zinc fingers"/>
    <property type="match status" value="1"/>
</dbReference>
<accession>A0A060T199</accession>
<dbReference type="GO" id="GO:0005634">
    <property type="term" value="C:nucleus"/>
    <property type="evidence" value="ECO:0007669"/>
    <property type="project" value="UniProtKB-SubCell"/>
</dbReference>
<evidence type="ECO:0000256" key="10">
    <source>
        <dbReference type="SAM" id="MobiDB-lite"/>
    </source>
</evidence>
<feature type="compositionally biased region" description="Basic residues" evidence="10">
    <location>
        <begin position="241"/>
        <end position="259"/>
    </location>
</feature>
<feature type="compositionally biased region" description="Basic and acidic residues" evidence="10">
    <location>
        <begin position="228"/>
        <end position="240"/>
    </location>
</feature>
<dbReference type="Gene3D" id="3.30.160.60">
    <property type="entry name" value="Classic Zinc Finger"/>
    <property type="match status" value="2"/>
</dbReference>
<dbReference type="GO" id="GO:0000981">
    <property type="term" value="F:DNA-binding transcription factor activity, RNA polymerase II-specific"/>
    <property type="evidence" value="ECO:0007669"/>
    <property type="project" value="TreeGrafter"/>
</dbReference>
<feature type="compositionally biased region" description="Low complexity" evidence="10">
    <location>
        <begin position="52"/>
        <end position="62"/>
    </location>
</feature>
<reference evidence="12" key="2">
    <citation type="submission" date="2014-06" db="EMBL/GenBank/DDBJ databases">
        <title>The complete genome of Blastobotrys (Arxula) adeninivorans LS3 - a yeast of biotechnological interest.</title>
        <authorList>
            <person name="Kunze G."/>
            <person name="Gaillardin C."/>
            <person name="Czernicka M."/>
            <person name="Durrens P."/>
            <person name="Martin T."/>
            <person name="Boer E."/>
            <person name="Gabaldon T."/>
            <person name="Cruz J."/>
            <person name="Talla E."/>
            <person name="Marck C."/>
            <person name="Goffeau A."/>
            <person name="Barbe V."/>
            <person name="Baret P."/>
            <person name="Baronian K."/>
            <person name="Beier S."/>
            <person name="Bleykasten C."/>
            <person name="Bode R."/>
            <person name="Casaregola S."/>
            <person name="Despons L."/>
            <person name="Fairhead C."/>
            <person name="Giersberg M."/>
            <person name="Gierski P."/>
            <person name="Hahnel U."/>
            <person name="Hartmann A."/>
            <person name="Jankowska D."/>
            <person name="Jubin C."/>
            <person name="Jung P."/>
            <person name="Lafontaine I."/>
            <person name="Leh-Louis V."/>
            <person name="Lemaire M."/>
            <person name="Marcet-Houben M."/>
            <person name="Mascher M."/>
            <person name="Morel G."/>
            <person name="Richard G.-F."/>
            <person name="Riechen J."/>
            <person name="Sacerdot C."/>
            <person name="Sarkar A."/>
            <person name="Savel G."/>
            <person name="Schacherer J."/>
            <person name="Sherman D."/>
            <person name="Straub M.-L."/>
            <person name="Stein N."/>
            <person name="Thierry A."/>
            <person name="Trautwein-Schult A."/>
            <person name="Westhof E."/>
            <person name="Worch S."/>
            <person name="Dujon B."/>
            <person name="Souciet J.-L."/>
            <person name="Wincker P."/>
            <person name="Scholz U."/>
            <person name="Neuveglise N."/>
        </authorList>
    </citation>
    <scope>NUCLEOTIDE SEQUENCE</scope>
    <source>
        <strain evidence="12">LS3</strain>
    </source>
</reference>
<dbReference type="FunFam" id="3.30.160.60:FF:000534">
    <property type="entry name" value="zinc finger protein 674"/>
    <property type="match status" value="1"/>
</dbReference>
<evidence type="ECO:0000313" key="12">
    <source>
        <dbReference type="EMBL" id="CDP34549.1"/>
    </source>
</evidence>
<evidence type="ECO:0000256" key="3">
    <source>
        <dbReference type="ARBA" id="ARBA00022737"/>
    </source>
</evidence>
<feature type="domain" description="C2H2-type" evidence="11">
    <location>
        <begin position="269"/>
        <end position="297"/>
    </location>
</feature>
<feature type="region of interest" description="Disordered" evidence="10">
    <location>
        <begin position="146"/>
        <end position="268"/>
    </location>
</feature>
<feature type="domain" description="C2H2-type" evidence="11">
    <location>
        <begin position="298"/>
        <end position="324"/>
    </location>
</feature>
<evidence type="ECO:0000259" key="11">
    <source>
        <dbReference type="PROSITE" id="PS50157"/>
    </source>
</evidence>
<name>A0A060T199_BLAAD</name>
<organism evidence="12">
    <name type="scientific">Blastobotrys adeninivorans</name>
    <name type="common">Yeast</name>
    <name type="synonym">Arxula adeninivorans</name>
    <dbReference type="NCBI Taxonomy" id="409370"/>
    <lineage>
        <taxon>Eukaryota</taxon>
        <taxon>Fungi</taxon>
        <taxon>Dikarya</taxon>
        <taxon>Ascomycota</taxon>
        <taxon>Saccharomycotina</taxon>
        <taxon>Dipodascomycetes</taxon>
        <taxon>Dipodascales</taxon>
        <taxon>Trichomonascaceae</taxon>
        <taxon>Blastobotrys</taxon>
    </lineage>
</organism>
<evidence type="ECO:0000256" key="7">
    <source>
        <dbReference type="ARBA" id="ARBA00023163"/>
    </source>
</evidence>
<dbReference type="PROSITE" id="PS00028">
    <property type="entry name" value="ZINC_FINGER_C2H2_1"/>
    <property type="match status" value="2"/>
</dbReference>
<gene>
    <name evidence="12" type="ORF">GNLVRS02_ARAD1C15026g</name>
</gene>
<keyword evidence="7" id="KW-0804">Transcription</keyword>
<evidence type="ECO:0000256" key="2">
    <source>
        <dbReference type="ARBA" id="ARBA00022723"/>
    </source>
</evidence>
<dbReference type="SMART" id="SM00355">
    <property type="entry name" value="ZnF_C2H2"/>
    <property type="match status" value="2"/>
</dbReference>
<reference evidence="12" key="1">
    <citation type="submission" date="2014-02" db="EMBL/GenBank/DDBJ databases">
        <authorList>
            <person name="Genoscope - CEA"/>
        </authorList>
    </citation>
    <scope>NUCLEOTIDE SEQUENCE</scope>
    <source>
        <strain evidence="12">LS3</strain>
    </source>
</reference>
<dbReference type="AlphaFoldDB" id="A0A060T199"/>
<dbReference type="PANTHER" id="PTHR24408">
    <property type="entry name" value="ZINC FINGER PROTEIN"/>
    <property type="match status" value="1"/>
</dbReference>
<dbReference type="Pfam" id="PF00096">
    <property type="entry name" value="zf-C2H2"/>
    <property type="match status" value="2"/>
</dbReference>
<evidence type="ECO:0000256" key="1">
    <source>
        <dbReference type="ARBA" id="ARBA00004123"/>
    </source>
</evidence>
<evidence type="ECO:0000256" key="5">
    <source>
        <dbReference type="ARBA" id="ARBA00022833"/>
    </source>
</evidence>
<keyword evidence="6" id="KW-0805">Transcription regulation</keyword>
<sequence length="324" mass="35305">MFAPQYSDHHYFSEEWDPWLSQVNMTNSHTTAMIAPQYVEFCDPRALAIESSSSNSSTSSSSPACDSPALNHPQPRYYIAPEDMYASTAYSYGAQLNGTLPSPTPTPPVGGAVKTSSSSIMVDTGSFDTEVDNLHTPISPNNLTLDFVYPPSSAPHPSTSPSSKLADSPRPSELDVPSAGDLGAAGTEAASTRSTDLDDGIEDLDSTAAPVPAVTGDEPPSEVASASADRDELDHHDSPKVSRRRRAKPPKSPSRRGRKASCDDSSKSFVCDHCSRRFRRQEHLKRHFRSLHTREKPFECEECGKRFSRSDNLAQHARTHNRGN</sequence>
<evidence type="ECO:0000256" key="8">
    <source>
        <dbReference type="ARBA" id="ARBA00023242"/>
    </source>
</evidence>
<keyword evidence="2" id="KW-0479">Metal-binding</keyword>
<evidence type="ECO:0000256" key="4">
    <source>
        <dbReference type="ARBA" id="ARBA00022771"/>
    </source>
</evidence>
<dbReference type="PANTHER" id="PTHR24408:SF58">
    <property type="entry name" value="TRANSCRIPTION FACTOR (TFIIIA), PUTATIVE (AFU_ORTHOLOGUE AFUA_1G05150)-RELATED"/>
    <property type="match status" value="1"/>
</dbReference>
<dbReference type="GO" id="GO:0008270">
    <property type="term" value="F:zinc ion binding"/>
    <property type="evidence" value="ECO:0007669"/>
    <property type="project" value="UniProtKB-KW"/>
</dbReference>
<dbReference type="FunFam" id="3.30.160.60:FF:000141">
    <property type="entry name" value="C2H2 zinc finger protein"/>
    <property type="match status" value="1"/>
</dbReference>
<evidence type="ECO:0000256" key="6">
    <source>
        <dbReference type="ARBA" id="ARBA00023015"/>
    </source>
</evidence>
<dbReference type="InterPro" id="IPR036236">
    <property type="entry name" value="Znf_C2H2_sf"/>
</dbReference>
<keyword evidence="8" id="KW-0539">Nucleus</keyword>
<dbReference type="EMBL" id="HG937693">
    <property type="protein sequence ID" value="CDP34549.1"/>
    <property type="molecule type" value="Genomic_DNA"/>
</dbReference>
<comment type="subcellular location">
    <subcellularLocation>
        <location evidence="1">Nucleus</location>
    </subcellularLocation>
</comment>
<keyword evidence="3" id="KW-0677">Repeat</keyword>
<dbReference type="PROSITE" id="PS50157">
    <property type="entry name" value="ZINC_FINGER_C2H2_2"/>
    <property type="match status" value="2"/>
</dbReference>
<keyword evidence="4 9" id="KW-0863">Zinc-finger</keyword>
<dbReference type="GO" id="GO:0043565">
    <property type="term" value="F:sequence-specific DNA binding"/>
    <property type="evidence" value="ECO:0007669"/>
    <property type="project" value="TreeGrafter"/>
</dbReference>
<evidence type="ECO:0000256" key="9">
    <source>
        <dbReference type="PROSITE-ProRule" id="PRU00042"/>
    </source>
</evidence>
<dbReference type="InterPro" id="IPR013087">
    <property type="entry name" value="Znf_C2H2_type"/>
</dbReference>
<keyword evidence="5" id="KW-0862">Zinc</keyword>
<feature type="region of interest" description="Disordered" evidence="10">
    <location>
        <begin position="98"/>
        <end position="117"/>
    </location>
</feature>